<protein>
    <submittedName>
        <fullName evidence="1">Uncharacterized protein</fullName>
    </submittedName>
</protein>
<name>A0AAV1THP4_9STRA</name>
<dbReference type="AlphaFoldDB" id="A0AAV1THP4"/>
<proteinExistence type="predicted"/>
<comment type="caution">
    <text evidence="1">The sequence shown here is derived from an EMBL/GenBank/DDBJ whole genome shotgun (WGS) entry which is preliminary data.</text>
</comment>
<reference evidence="1" key="1">
    <citation type="submission" date="2024-01" db="EMBL/GenBank/DDBJ databases">
        <authorList>
            <person name="Webb A."/>
        </authorList>
    </citation>
    <scope>NUCLEOTIDE SEQUENCE</scope>
    <source>
        <strain evidence="1">Pm1</strain>
    </source>
</reference>
<organism evidence="1 2">
    <name type="scientific">Peronospora matthiolae</name>
    <dbReference type="NCBI Taxonomy" id="2874970"/>
    <lineage>
        <taxon>Eukaryota</taxon>
        <taxon>Sar</taxon>
        <taxon>Stramenopiles</taxon>
        <taxon>Oomycota</taxon>
        <taxon>Peronosporomycetes</taxon>
        <taxon>Peronosporales</taxon>
        <taxon>Peronosporaceae</taxon>
        <taxon>Peronospora</taxon>
    </lineage>
</organism>
<evidence type="ECO:0000313" key="1">
    <source>
        <dbReference type="EMBL" id="CAK7919665.1"/>
    </source>
</evidence>
<dbReference type="EMBL" id="CAKLBY020000049">
    <property type="protein sequence ID" value="CAK7919665.1"/>
    <property type="molecule type" value="Genomic_DNA"/>
</dbReference>
<gene>
    <name evidence="1" type="ORF">PM001_LOCUS6072</name>
</gene>
<sequence>MMNIAVLIVAVAIAVVVVATLSVVVADTSSSRAYAEDTAVDTSDDETILQPD</sequence>
<dbReference type="Proteomes" id="UP001162060">
    <property type="component" value="Unassembled WGS sequence"/>
</dbReference>
<evidence type="ECO:0000313" key="2">
    <source>
        <dbReference type="Proteomes" id="UP001162060"/>
    </source>
</evidence>
<accession>A0AAV1THP4</accession>